<protein>
    <submittedName>
        <fullName evidence="3">Nucleoside-diphosphate-sugar epimerase</fullName>
    </submittedName>
</protein>
<reference evidence="3 4" key="1">
    <citation type="submission" date="2016-07" db="EMBL/GenBank/DDBJ databases">
        <title>Draft genome of Scalindua rubra, obtained from a brine-seawater interface in the Red Sea, sheds light on salt adaptation in anammox bacteria.</title>
        <authorList>
            <person name="Speth D.R."/>
            <person name="Lagkouvardos I."/>
            <person name="Wang Y."/>
            <person name="Qian P.-Y."/>
            <person name="Dutilh B.E."/>
            <person name="Jetten M.S."/>
        </authorList>
    </citation>
    <scope>NUCLEOTIDE SEQUENCE [LARGE SCALE GENOMIC DNA]</scope>
    <source>
        <strain evidence="3">BSI-1</strain>
    </source>
</reference>
<dbReference type="SUPFAM" id="SSF51735">
    <property type="entry name" value="NAD(P)-binding Rossmann-fold domains"/>
    <property type="match status" value="1"/>
</dbReference>
<dbReference type="AlphaFoldDB" id="A0A1E3XFZ0"/>
<dbReference type="InterPro" id="IPR036291">
    <property type="entry name" value="NAD(P)-bd_dom_sf"/>
</dbReference>
<proteinExistence type="inferred from homology"/>
<evidence type="ECO:0000259" key="2">
    <source>
        <dbReference type="Pfam" id="PF01370"/>
    </source>
</evidence>
<evidence type="ECO:0000313" key="3">
    <source>
        <dbReference type="EMBL" id="ODS34566.1"/>
    </source>
</evidence>
<dbReference type="PATRIC" id="fig|1872076.5.peg.332"/>
<name>A0A1E3XFZ0_9BACT</name>
<comment type="caution">
    <text evidence="3">The sequence shown here is derived from an EMBL/GenBank/DDBJ whole genome shotgun (WGS) entry which is preliminary data.</text>
</comment>
<comment type="similarity">
    <text evidence="1">Belongs to the NAD(P)-dependent epimerase/dehydratase family.</text>
</comment>
<accession>A0A1E3XFZ0</accession>
<evidence type="ECO:0000256" key="1">
    <source>
        <dbReference type="ARBA" id="ARBA00007637"/>
    </source>
</evidence>
<dbReference type="InterPro" id="IPR001509">
    <property type="entry name" value="Epimerase_deHydtase"/>
</dbReference>
<dbReference type="Pfam" id="PF01370">
    <property type="entry name" value="Epimerase"/>
    <property type="match status" value="1"/>
</dbReference>
<evidence type="ECO:0000313" key="4">
    <source>
        <dbReference type="Proteomes" id="UP000094056"/>
    </source>
</evidence>
<organism evidence="3 4">
    <name type="scientific">Candidatus Scalindua rubra</name>
    <dbReference type="NCBI Taxonomy" id="1872076"/>
    <lineage>
        <taxon>Bacteria</taxon>
        <taxon>Pseudomonadati</taxon>
        <taxon>Planctomycetota</taxon>
        <taxon>Candidatus Brocadiia</taxon>
        <taxon>Candidatus Brocadiales</taxon>
        <taxon>Candidatus Scalinduaceae</taxon>
        <taxon>Candidatus Scalindua</taxon>
    </lineage>
</organism>
<gene>
    <name evidence="3" type="ORF">SCARUB_00301</name>
</gene>
<feature type="domain" description="NAD-dependent epimerase/dehydratase" evidence="2">
    <location>
        <begin position="5"/>
        <end position="274"/>
    </location>
</feature>
<sequence>MSKTILITGGAGFVGSNLAVLLKARHPDFSVIALDNMKRQGSELNLERLRKHEIIFMHGDIRNKEDLSFDDKGISLIIESSAEPSVLAGYNSSTEYVINTNLMGTVNCLELARKKKADIIYLSTSRIYPIKQLSEININEEETRFTIADDQDISGVTSKGISETFPLDGARSLYGTTKLASELIIQEYIEMFGLRATINRCGVIAGPWQMGKIDQGVFTYWMFGHYFNKSLDYIGFCGMGKQVRDLIHIEDLFELIDLQLCRMSDFNGNIYNVGGGNKCSLSLLETTQLCREITGNKIEMGKIEENREMDVRIYISDNSKVQKDTGWLIKKAPRDILCDIYTWIRDNDRILEKVLL</sequence>
<dbReference type="Proteomes" id="UP000094056">
    <property type="component" value="Unassembled WGS sequence"/>
</dbReference>
<dbReference type="Gene3D" id="3.40.50.720">
    <property type="entry name" value="NAD(P)-binding Rossmann-like Domain"/>
    <property type="match status" value="1"/>
</dbReference>
<dbReference type="PANTHER" id="PTHR43000">
    <property type="entry name" value="DTDP-D-GLUCOSE 4,6-DEHYDRATASE-RELATED"/>
    <property type="match status" value="1"/>
</dbReference>
<dbReference type="EMBL" id="MAYW01000004">
    <property type="protein sequence ID" value="ODS34566.1"/>
    <property type="molecule type" value="Genomic_DNA"/>
</dbReference>